<dbReference type="Proteomes" id="UP000054498">
    <property type="component" value="Unassembled WGS sequence"/>
</dbReference>
<dbReference type="GeneID" id="25739346"/>
<proteinExistence type="predicted"/>
<accession>A0A0D2MEB3</accession>
<dbReference type="InterPro" id="IPR007138">
    <property type="entry name" value="ABM_dom"/>
</dbReference>
<dbReference type="EMBL" id="KK101270">
    <property type="protein sequence ID" value="KIZ01495.1"/>
    <property type="molecule type" value="Genomic_DNA"/>
</dbReference>
<dbReference type="SUPFAM" id="SSF54909">
    <property type="entry name" value="Dimeric alpha+beta barrel"/>
    <property type="match status" value="1"/>
</dbReference>
<sequence>MRVAVHQQAASNGNGAVAAKKPAPKGPAAPAGPFTNINRFKVEPQSVALFEGVWREREAAMQSFPGFQGFKLTNDGDQWVAQQTWATIPEWEAWSLSDPARRTHLPLGVWQHVPAKGEGFPEDFVFLLDYNEPVNAKY</sequence>
<protein>
    <recommendedName>
        <fullName evidence="2">ABM domain-containing protein</fullName>
    </recommendedName>
</protein>
<dbReference type="OrthoDB" id="566406at2759"/>
<organism evidence="3 4">
    <name type="scientific">Monoraphidium neglectum</name>
    <dbReference type="NCBI Taxonomy" id="145388"/>
    <lineage>
        <taxon>Eukaryota</taxon>
        <taxon>Viridiplantae</taxon>
        <taxon>Chlorophyta</taxon>
        <taxon>core chlorophytes</taxon>
        <taxon>Chlorophyceae</taxon>
        <taxon>CS clade</taxon>
        <taxon>Sphaeropleales</taxon>
        <taxon>Selenastraceae</taxon>
        <taxon>Monoraphidium</taxon>
    </lineage>
</organism>
<keyword evidence="4" id="KW-1185">Reference proteome</keyword>
<evidence type="ECO:0000259" key="2">
    <source>
        <dbReference type="Pfam" id="PF03992"/>
    </source>
</evidence>
<evidence type="ECO:0000256" key="1">
    <source>
        <dbReference type="SAM" id="MobiDB-lite"/>
    </source>
</evidence>
<gene>
    <name evidence="3" type="ORF">MNEG_6470</name>
</gene>
<evidence type="ECO:0000313" key="3">
    <source>
        <dbReference type="EMBL" id="KIZ01495.1"/>
    </source>
</evidence>
<feature type="compositionally biased region" description="Low complexity" evidence="1">
    <location>
        <begin position="15"/>
        <end position="33"/>
    </location>
</feature>
<dbReference type="KEGG" id="mng:MNEG_6470"/>
<dbReference type="InterPro" id="IPR011008">
    <property type="entry name" value="Dimeric_a/b-barrel"/>
</dbReference>
<name>A0A0D2MEB3_9CHLO</name>
<dbReference type="RefSeq" id="XP_013900514.1">
    <property type="nucleotide sequence ID" value="XM_014045060.1"/>
</dbReference>
<feature type="domain" description="ABM" evidence="2">
    <location>
        <begin position="33"/>
        <end position="104"/>
    </location>
</feature>
<feature type="region of interest" description="Disordered" evidence="1">
    <location>
        <begin position="1"/>
        <end position="33"/>
    </location>
</feature>
<dbReference type="Gene3D" id="3.30.70.100">
    <property type="match status" value="1"/>
</dbReference>
<reference evidence="3 4" key="1">
    <citation type="journal article" date="2013" name="BMC Genomics">
        <title>Reconstruction of the lipid metabolism for the microalga Monoraphidium neglectum from its genome sequence reveals characteristics suitable for biofuel production.</title>
        <authorList>
            <person name="Bogen C."/>
            <person name="Al-Dilaimi A."/>
            <person name="Albersmeier A."/>
            <person name="Wichmann J."/>
            <person name="Grundmann M."/>
            <person name="Rupp O."/>
            <person name="Lauersen K.J."/>
            <person name="Blifernez-Klassen O."/>
            <person name="Kalinowski J."/>
            <person name="Goesmann A."/>
            <person name="Mussgnug J.H."/>
            <person name="Kruse O."/>
        </authorList>
    </citation>
    <scope>NUCLEOTIDE SEQUENCE [LARGE SCALE GENOMIC DNA]</scope>
    <source>
        <strain evidence="3 4">SAG 48.87</strain>
    </source>
</reference>
<dbReference type="AlphaFoldDB" id="A0A0D2MEB3"/>
<dbReference type="Pfam" id="PF03992">
    <property type="entry name" value="ABM"/>
    <property type="match status" value="1"/>
</dbReference>
<evidence type="ECO:0000313" key="4">
    <source>
        <dbReference type="Proteomes" id="UP000054498"/>
    </source>
</evidence>